<sequence length="656" mass="71818">SRNEAADAKTSPFATSDGSPVTKRRRSSPAPTKKPSAHPSFPEKDKIRGLPPLLSPVTLPEPHGLPALLPVELPDNVEAELAKKHQRNDLGSPAVTENKAPSSHQKLFQSVGRVSVSDKPGKDRPPDSDEQSTLRPSQKKPVAGTATPETSVIIQKPSLVVKLKYGKKYRNDVERYLKLPPRLSKNVPSIKRKVVDEEDEGDQDAKAAPEKRKKHTDFDSQASKDSLRESTPRKNGSTTTLAQVQDKRTEDSNIESKTTTYKAIENKKVEDKKNQNKNAEDTQAEDKKRPVAEKRPRAEEPSFDGPGPKRQRASTLLEAEKRPSTPVGTSAPSPMVINRSGAQKTHTQLLTPKRNLGSVAMSRAASSDSTSNLTPSRPVSTPITSTKAPTSAPPSAPINPDSTHWDTTFNKYSELGRKIKHACQALEHKGRSATADDKKRAAVHAIESLLCYLLAYQAREQSLRGRNRPPDNEKTWATILPLWRWCKSPCAQFRHIDGLRNYVGATLHAKLLANVSERVEKGERSVSAGASAAESPVLVRAGDEKEGGLREVGAWYRGLQIASRDAASCLPIEEIIACYPKTWDGRAKDRPELHKFGGAAWDQLGRSAAFGDVSGRYALPIGVDSGPLQVVRFAIGVLGEWIEREGVKGYEVSLRM</sequence>
<accession>A0ACC3DAN6</accession>
<comment type="caution">
    <text evidence="1">The sequence shown here is derived from an EMBL/GenBank/DDBJ whole genome shotgun (WGS) entry which is preliminary data.</text>
</comment>
<evidence type="ECO:0000313" key="1">
    <source>
        <dbReference type="EMBL" id="KAK3064296.1"/>
    </source>
</evidence>
<organism evidence="1 2">
    <name type="scientific">Coniosporium uncinatum</name>
    <dbReference type="NCBI Taxonomy" id="93489"/>
    <lineage>
        <taxon>Eukaryota</taxon>
        <taxon>Fungi</taxon>
        <taxon>Dikarya</taxon>
        <taxon>Ascomycota</taxon>
        <taxon>Pezizomycotina</taxon>
        <taxon>Dothideomycetes</taxon>
        <taxon>Dothideomycetes incertae sedis</taxon>
        <taxon>Coniosporium</taxon>
    </lineage>
</organism>
<reference evidence="1" key="1">
    <citation type="submission" date="2024-09" db="EMBL/GenBank/DDBJ databases">
        <title>Black Yeasts Isolated from many extreme environments.</title>
        <authorList>
            <person name="Coleine C."/>
            <person name="Stajich J.E."/>
            <person name="Selbmann L."/>
        </authorList>
    </citation>
    <scope>NUCLEOTIDE SEQUENCE</scope>
    <source>
        <strain evidence="1">CCFEE 5737</strain>
    </source>
</reference>
<protein>
    <submittedName>
        <fullName evidence="1">Uncharacterized protein</fullName>
    </submittedName>
</protein>
<name>A0ACC3DAN6_9PEZI</name>
<proteinExistence type="predicted"/>
<feature type="non-terminal residue" evidence="1">
    <location>
        <position position="1"/>
    </location>
</feature>
<evidence type="ECO:0000313" key="2">
    <source>
        <dbReference type="Proteomes" id="UP001186974"/>
    </source>
</evidence>
<keyword evidence="2" id="KW-1185">Reference proteome</keyword>
<dbReference type="EMBL" id="JAWDJW010006556">
    <property type="protein sequence ID" value="KAK3064296.1"/>
    <property type="molecule type" value="Genomic_DNA"/>
</dbReference>
<dbReference type="Proteomes" id="UP001186974">
    <property type="component" value="Unassembled WGS sequence"/>
</dbReference>
<gene>
    <name evidence="1" type="ORF">LTS18_008508</name>
</gene>